<reference evidence="2" key="1">
    <citation type="journal article" date="2015" name="Nature">
        <title>Complex archaea that bridge the gap between prokaryotes and eukaryotes.</title>
        <authorList>
            <person name="Spang A."/>
            <person name="Saw J.H."/>
            <person name="Jorgensen S.L."/>
            <person name="Zaremba-Niedzwiedzka K."/>
            <person name="Martijn J."/>
            <person name="Lind A.E."/>
            <person name="van Eijk R."/>
            <person name="Schleper C."/>
            <person name="Guy L."/>
            <person name="Ettema T.J."/>
        </authorList>
    </citation>
    <scope>NUCLEOTIDE SEQUENCE</scope>
</reference>
<dbReference type="EMBL" id="LAZR01008635">
    <property type="protein sequence ID" value="KKM77484.1"/>
    <property type="molecule type" value="Genomic_DNA"/>
</dbReference>
<comment type="caution">
    <text evidence="2">The sequence shown here is derived from an EMBL/GenBank/DDBJ whole genome shotgun (WGS) entry which is preliminary data.</text>
</comment>
<name>A0A0F9K5W0_9ZZZZ</name>
<accession>A0A0F9K5W0</accession>
<organism evidence="2">
    <name type="scientific">marine sediment metagenome</name>
    <dbReference type="NCBI Taxonomy" id="412755"/>
    <lineage>
        <taxon>unclassified sequences</taxon>
        <taxon>metagenomes</taxon>
        <taxon>ecological metagenomes</taxon>
    </lineage>
</organism>
<evidence type="ECO:0000313" key="2">
    <source>
        <dbReference type="EMBL" id="KKM77484.1"/>
    </source>
</evidence>
<dbReference type="AlphaFoldDB" id="A0A0F9K5W0"/>
<evidence type="ECO:0000256" key="1">
    <source>
        <dbReference type="SAM" id="MobiDB-lite"/>
    </source>
</evidence>
<sequence>MNYKQAMKWTKKHRKGLHSHTFTGAHTEEKPHRKGQDIGKLTRTAKEYRAMSMVICAVCRIKVARADGIAEWEVIGSVYICPACKPLAGGG</sequence>
<feature type="region of interest" description="Disordered" evidence="1">
    <location>
        <begin position="1"/>
        <end position="39"/>
    </location>
</feature>
<proteinExistence type="predicted"/>
<feature type="compositionally biased region" description="Basic and acidic residues" evidence="1">
    <location>
        <begin position="26"/>
        <end position="37"/>
    </location>
</feature>
<gene>
    <name evidence="2" type="ORF">LCGC14_1369570</name>
</gene>
<feature type="compositionally biased region" description="Basic residues" evidence="1">
    <location>
        <begin position="9"/>
        <end position="18"/>
    </location>
</feature>
<protein>
    <submittedName>
        <fullName evidence="2">Uncharacterized protein</fullName>
    </submittedName>
</protein>